<dbReference type="InterPro" id="IPR048634">
    <property type="entry name" value="SecD_SecF_C"/>
</dbReference>
<evidence type="ECO:0000256" key="7">
    <source>
        <dbReference type="ARBA" id="ARBA00023010"/>
    </source>
</evidence>
<feature type="domain" description="Protein export membrane protein SecD/SecF C-terminal" evidence="10">
    <location>
        <begin position="241"/>
        <end position="409"/>
    </location>
</feature>
<dbReference type="Pfam" id="PF22599">
    <property type="entry name" value="SecDF_P1_head"/>
    <property type="match status" value="1"/>
</dbReference>
<evidence type="ECO:0000313" key="15">
    <source>
        <dbReference type="Proteomes" id="UP000176244"/>
    </source>
</evidence>
<evidence type="ECO:0000313" key="16">
    <source>
        <dbReference type="Proteomes" id="UP000322619"/>
    </source>
</evidence>
<sequence length="422" mass="44765">MSKQKTNSQAKSGMLLILIALFIGLVGYVLFNGVSVGVYDIGNVSQNINYGLDLTGGVNVVLEAQATDDEAVTAEKIESAMLTIRQRIDTLGVSEPTITKQGDNRIRVSIPSVSDQEEALDLIGKTAQLEFVGPDGTVILTGKDVVDSKGVMQTDSSGLEKAVVTLKFSEEGTKLFADATQKYIGQAIQIKLDDEIISSPTVNVAITNGEAVIEGIGDIEEAGNLASLIRGGALPVKLVPIEVRTVGPTLGQNSLDKSIYAGMIGIALVLVFMLIFYRGLGIIADLALIIFIIIFMIILTALNVTLTLPGIAGLILTIGMAVDANVIIFERIKEEARLGKSLLTAIDNGFSRAFSTILDSNVTTLIAGFVLFFLGSGSVQGFAVTLILGILVSMFTAVVITKQLVILLVKTELFKSNSFYGI</sequence>
<dbReference type="Pfam" id="PF02355">
    <property type="entry name" value="SecD_SecF_C"/>
    <property type="match status" value="1"/>
</dbReference>
<feature type="transmembrane region" description="Helical" evidence="9">
    <location>
        <begin position="350"/>
        <end position="374"/>
    </location>
</feature>
<reference evidence="13 15" key="1">
    <citation type="submission" date="2015-09" db="EMBL/GenBank/DDBJ databases">
        <title>Genome sequence of Acetobacterium wieringae DSM 1911.</title>
        <authorList>
            <person name="Poehlein A."/>
            <person name="Bengelsdorf F.R."/>
            <person name="Schiel-Bengelsdorf B."/>
            <person name="Duerre P."/>
            <person name="Daniel R."/>
        </authorList>
    </citation>
    <scope>NUCLEOTIDE SEQUENCE [LARGE SCALE GENOMIC DNA]</scope>
    <source>
        <strain evidence="13 15">DSM 1911</strain>
    </source>
</reference>
<dbReference type="InterPro" id="IPR022813">
    <property type="entry name" value="SecD/SecF_arch_bac"/>
</dbReference>
<dbReference type="AlphaFoldDB" id="A0A1F2PIX8"/>
<dbReference type="Gene3D" id="3.30.70.3220">
    <property type="match status" value="1"/>
</dbReference>
<dbReference type="PANTHER" id="PTHR30081:SF1">
    <property type="entry name" value="PROTEIN TRANSLOCASE SUBUNIT SECD"/>
    <property type="match status" value="1"/>
</dbReference>
<dbReference type="GO" id="GO:0015450">
    <property type="term" value="F:protein-transporting ATPase activity"/>
    <property type="evidence" value="ECO:0007669"/>
    <property type="project" value="InterPro"/>
</dbReference>
<evidence type="ECO:0000259" key="10">
    <source>
        <dbReference type="Pfam" id="PF02355"/>
    </source>
</evidence>
<dbReference type="NCBIfam" id="TIGR01129">
    <property type="entry name" value="secD"/>
    <property type="match status" value="1"/>
</dbReference>
<evidence type="ECO:0000313" key="13">
    <source>
        <dbReference type="EMBL" id="OFV70676.1"/>
    </source>
</evidence>
<keyword evidence="4 9" id="KW-0812">Transmembrane</keyword>
<feature type="transmembrane region" description="Helical" evidence="9">
    <location>
        <begin position="12"/>
        <end position="31"/>
    </location>
</feature>
<comment type="subunit">
    <text evidence="9">Forms a complex with SecF. Part of the essential Sec protein translocation apparatus which comprises SecA, SecYEG and auxiliary proteins SecDF. Other proteins may also be involved.</text>
</comment>
<dbReference type="InterPro" id="IPR054384">
    <property type="entry name" value="SecDF_P1_head"/>
</dbReference>
<evidence type="ECO:0000256" key="6">
    <source>
        <dbReference type="ARBA" id="ARBA00022989"/>
    </source>
</evidence>
<evidence type="ECO:0000259" key="11">
    <source>
        <dbReference type="Pfam" id="PF21760"/>
    </source>
</evidence>
<feature type="transmembrane region" description="Helical" evidence="9">
    <location>
        <begin position="308"/>
        <end position="329"/>
    </location>
</feature>
<keyword evidence="7 9" id="KW-0811">Translocation</keyword>
<keyword evidence="2 9" id="KW-0813">Transport</keyword>
<evidence type="ECO:0000256" key="8">
    <source>
        <dbReference type="ARBA" id="ARBA00023136"/>
    </source>
</evidence>
<dbReference type="GO" id="GO:0043952">
    <property type="term" value="P:protein transport by the Sec complex"/>
    <property type="evidence" value="ECO:0007669"/>
    <property type="project" value="UniProtKB-UniRule"/>
</dbReference>
<comment type="function">
    <text evidence="9">Part of the Sec protein translocase complex. Interacts with the SecYEG preprotein conducting channel. SecDF uses the proton motive force (PMF) to complete protein translocation after the ATP-dependent function of SecA.</text>
</comment>
<dbReference type="Pfam" id="PF21760">
    <property type="entry name" value="SecD_1st"/>
    <property type="match status" value="1"/>
</dbReference>
<dbReference type="InterPro" id="IPR005791">
    <property type="entry name" value="SecD"/>
</dbReference>
<evidence type="ECO:0000259" key="12">
    <source>
        <dbReference type="Pfam" id="PF22599"/>
    </source>
</evidence>
<comment type="similarity">
    <text evidence="9">Belongs to the SecD/SecF family. SecD subfamily.</text>
</comment>
<dbReference type="Proteomes" id="UP000176244">
    <property type="component" value="Unassembled WGS sequence"/>
</dbReference>
<keyword evidence="6 9" id="KW-1133">Transmembrane helix</keyword>
<dbReference type="STRING" id="52694.ACWI_18880"/>
<dbReference type="Proteomes" id="UP000322619">
    <property type="component" value="Unassembled WGS sequence"/>
</dbReference>
<dbReference type="FunFam" id="1.20.1640.10:FF:000004">
    <property type="entry name" value="Protein translocase subunit SecD"/>
    <property type="match status" value="1"/>
</dbReference>
<dbReference type="NCBIfam" id="TIGR00916">
    <property type="entry name" value="2A0604s01"/>
    <property type="match status" value="1"/>
</dbReference>
<dbReference type="OrthoDB" id="9805019at2"/>
<keyword evidence="3 9" id="KW-1003">Cell membrane</keyword>
<dbReference type="HAMAP" id="MF_01463_B">
    <property type="entry name" value="SecD_B"/>
    <property type="match status" value="1"/>
</dbReference>
<dbReference type="PANTHER" id="PTHR30081">
    <property type="entry name" value="PROTEIN-EXPORT MEMBRANE PROTEIN SEC"/>
    <property type="match status" value="1"/>
</dbReference>
<dbReference type="GO" id="GO:0065002">
    <property type="term" value="P:intracellular protein transmembrane transport"/>
    <property type="evidence" value="ECO:0007669"/>
    <property type="project" value="UniProtKB-UniRule"/>
</dbReference>
<feature type="domain" description="SecDF P1 head subdomain" evidence="12">
    <location>
        <begin position="137"/>
        <end position="236"/>
    </location>
</feature>
<name>A0A1F2PIX8_9FIRM</name>
<comment type="subcellular location">
    <subcellularLocation>
        <location evidence="1 9">Cell membrane</location>
        <topology evidence="1 9">Multi-pass membrane protein</topology>
    </subcellularLocation>
</comment>
<dbReference type="InterPro" id="IPR048631">
    <property type="entry name" value="SecD_1st"/>
</dbReference>
<evidence type="ECO:0000256" key="4">
    <source>
        <dbReference type="ARBA" id="ARBA00022692"/>
    </source>
</evidence>
<dbReference type="InterPro" id="IPR055344">
    <property type="entry name" value="SecD_SecF_C_bact"/>
</dbReference>
<keyword evidence="5 9" id="KW-0653">Protein transport</keyword>
<evidence type="ECO:0000256" key="2">
    <source>
        <dbReference type="ARBA" id="ARBA00022448"/>
    </source>
</evidence>
<feature type="transmembrane region" description="Helical" evidence="9">
    <location>
        <begin position="259"/>
        <end position="277"/>
    </location>
</feature>
<accession>A0A1F2PIX8</accession>
<dbReference type="GO" id="GO:0005886">
    <property type="term" value="C:plasma membrane"/>
    <property type="evidence" value="ECO:0007669"/>
    <property type="project" value="UniProtKB-SubCell"/>
</dbReference>
<reference evidence="14 16" key="2">
    <citation type="submission" date="2019-08" db="EMBL/GenBank/DDBJ databases">
        <title>Isolation and enrichment of carboxydotrophic bacteria from anaerobic sludge for the production of bio-based chemicals from syngas.</title>
        <authorList>
            <person name="Antares A.L."/>
            <person name="Moreira J."/>
            <person name="Diender M."/>
            <person name="Parshina S.N."/>
            <person name="Stams A.J.M."/>
            <person name="Alves M."/>
            <person name="Alves J.I."/>
            <person name="Sousa D.Z."/>
        </authorList>
    </citation>
    <scope>NUCLEOTIDE SEQUENCE [LARGE SCALE GENOMIC DNA]</scope>
    <source>
        <strain evidence="14 16">JM</strain>
    </source>
</reference>
<feature type="domain" description="Protein translocase subunit SecDF P1" evidence="11">
    <location>
        <begin position="78"/>
        <end position="134"/>
    </location>
</feature>
<organism evidence="13 15">
    <name type="scientific">Acetobacterium wieringae</name>
    <dbReference type="NCBI Taxonomy" id="52694"/>
    <lineage>
        <taxon>Bacteria</taxon>
        <taxon>Bacillati</taxon>
        <taxon>Bacillota</taxon>
        <taxon>Clostridia</taxon>
        <taxon>Eubacteriales</taxon>
        <taxon>Eubacteriaceae</taxon>
        <taxon>Acetobacterium</taxon>
    </lineage>
</organism>
<dbReference type="InterPro" id="IPR022646">
    <property type="entry name" value="SecD/SecF_CS"/>
</dbReference>
<keyword evidence="8 9" id="KW-0472">Membrane</keyword>
<protein>
    <recommendedName>
        <fullName evidence="9">Protein translocase subunit SecD</fullName>
    </recommendedName>
</protein>
<dbReference type="EMBL" id="VSLA01000002">
    <property type="protein sequence ID" value="TYC88337.1"/>
    <property type="molecule type" value="Genomic_DNA"/>
</dbReference>
<evidence type="ECO:0000256" key="9">
    <source>
        <dbReference type="HAMAP-Rule" id="MF_01463"/>
    </source>
</evidence>
<gene>
    <name evidence="9 13" type="primary">secD</name>
    <name evidence="13" type="ORF">ACWI_18880</name>
    <name evidence="14" type="ORF">FXB42_01605</name>
</gene>
<evidence type="ECO:0000256" key="5">
    <source>
        <dbReference type="ARBA" id="ARBA00022927"/>
    </source>
</evidence>
<evidence type="ECO:0000313" key="14">
    <source>
        <dbReference type="EMBL" id="TYC88337.1"/>
    </source>
</evidence>
<dbReference type="SUPFAM" id="SSF82866">
    <property type="entry name" value="Multidrug efflux transporter AcrB transmembrane domain"/>
    <property type="match status" value="1"/>
</dbReference>
<dbReference type="EMBL" id="LKEU01000029">
    <property type="protein sequence ID" value="OFV70676.1"/>
    <property type="molecule type" value="Genomic_DNA"/>
</dbReference>
<feature type="transmembrane region" description="Helical" evidence="9">
    <location>
        <begin position="282"/>
        <end position="302"/>
    </location>
</feature>
<dbReference type="GO" id="GO:0006605">
    <property type="term" value="P:protein targeting"/>
    <property type="evidence" value="ECO:0007669"/>
    <property type="project" value="UniProtKB-UniRule"/>
</dbReference>
<dbReference type="Pfam" id="PF07549">
    <property type="entry name" value="Sec_GG"/>
    <property type="match status" value="1"/>
</dbReference>
<evidence type="ECO:0000256" key="1">
    <source>
        <dbReference type="ARBA" id="ARBA00004651"/>
    </source>
</evidence>
<feature type="transmembrane region" description="Helical" evidence="9">
    <location>
        <begin position="386"/>
        <end position="409"/>
    </location>
</feature>
<comment type="caution">
    <text evidence="13">The sequence shown here is derived from an EMBL/GenBank/DDBJ whole genome shotgun (WGS) entry which is preliminary data.</text>
</comment>
<proteinExistence type="inferred from homology"/>
<dbReference type="RefSeq" id="WP_084633610.1">
    <property type="nucleotide sequence ID" value="NZ_CP097897.1"/>
</dbReference>
<evidence type="ECO:0000256" key="3">
    <source>
        <dbReference type="ARBA" id="ARBA00022475"/>
    </source>
</evidence>
<dbReference type="Gene3D" id="1.20.1640.10">
    <property type="entry name" value="Multidrug efflux transporter AcrB transmembrane domain"/>
    <property type="match status" value="1"/>
</dbReference>